<dbReference type="AlphaFoldDB" id="A0A7X0SLJ5"/>
<evidence type="ECO:0000313" key="2">
    <source>
        <dbReference type="Proteomes" id="UP000564644"/>
    </source>
</evidence>
<dbReference type="RefSeq" id="WP_185128700.1">
    <property type="nucleotide sequence ID" value="NZ_JACJVO010000009.1"/>
</dbReference>
<evidence type="ECO:0000313" key="1">
    <source>
        <dbReference type="EMBL" id="MBB6731054.1"/>
    </source>
</evidence>
<dbReference type="Proteomes" id="UP000564644">
    <property type="component" value="Unassembled WGS sequence"/>
</dbReference>
<reference evidence="1 2" key="1">
    <citation type="submission" date="2020-08" db="EMBL/GenBank/DDBJ databases">
        <title>Cohnella phylogeny.</title>
        <authorList>
            <person name="Dunlap C."/>
        </authorList>
    </citation>
    <scope>NUCLEOTIDE SEQUENCE [LARGE SCALE GENOMIC DNA]</scope>
    <source>
        <strain evidence="1 2">CBP 2801</strain>
    </source>
</reference>
<dbReference type="NCBIfam" id="NF047773">
    <property type="entry name" value="phas_rel_Lepto"/>
    <property type="match status" value="1"/>
</dbReference>
<sequence>MKDLISKTVSLGLGMVIAGKEQVEKLADEWVKKGEMSREESFAFLNDLLRKGEEAQRRLETMVQERVQAVIGDKKWATQADVERIERRLDELMSRLPKQELPVAADESDPSPS</sequence>
<gene>
    <name evidence="1" type="ORF">H7C18_09070</name>
</gene>
<proteinExistence type="predicted"/>
<evidence type="ECO:0008006" key="3">
    <source>
        <dbReference type="Google" id="ProtNLM"/>
    </source>
</evidence>
<accession>A0A7X0SLJ5</accession>
<keyword evidence="2" id="KW-1185">Reference proteome</keyword>
<dbReference type="EMBL" id="JACJVO010000009">
    <property type="protein sequence ID" value="MBB6731054.1"/>
    <property type="molecule type" value="Genomic_DNA"/>
</dbReference>
<name>A0A7X0SLJ5_9BACL</name>
<protein>
    <recommendedName>
        <fullName evidence="3">Polyhydroxyalkanoate synthesis regulator</fullName>
    </recommendedName>
</protein>
<comment type="caution">
    <text evidence="1">The sequence shown here is derived from an EMBL/GenBank/DDBJ whole genome shotgun (WGS) entry which is preliminary data.</text>
</comment>
<organism evidence="1 2">
    <name type="scientific">Cohnella zeiphila</name>
    <dbReference type="NCBI Taxonomy" id="2761120"/>
    <lineage>
        <taxon>Bacteria</taxon>
        <taxon>Bacillati</taxon>
        <taxon>Bacillota</taxon>
        <taxon>Bacilli</taxon>
        <taxon>Bacillales</taxon>
        <taxon>Paenibacillaceae</taxon>
        <taxon>Cohnella</taxon>
    </lineage>
</organism>